<protein>
    <submittedName>
        <fullName evidence="4">FAD-dependent monooxygenase</fullName>
    </submittedName>
</protein>
<reference evidence="5" key="1">
    <citation type="submission" date="2023-07" db="EMBL/GenBank/DDBJ databases">
        <authorList>
            <person name="Deng Y."/>
            <person name="Zhang Y.-Q."/>
        </authorList>
    </citation>
    <scope>NUCLEOTIDE SEQUENCE [LARGE SCALE GENOMIC DNA]</scope>
    <source>
        <strain evidence="5">CPCC 205710</strain>
    </source>
</reference>
<dbReference type="RefSeq" id="WP_260991859.1">
    <property type="nucleotide sequence ID" value="NZ_JAODWD010000001.1"/>
</dbReference>
<dbReference type="PANTHER" id="PTHR13789:SF309">
    <property type="entry name" value="PUTATIVE (AFU_ORTHOLOGUE AFUA_6G14510)-RELATED"/>
    <property type="match status" value="1"/>
</dbReference>
<proteinExistence type="predicted"/>
<gene>
    <name evidence="4" type="ORF">N4S67_05385</name>
</gene>
<evidence type="ECO:0000313" key="5">
    <source>
        <dbReference type="Proteomes" id="UP001206639"/>
    </source>
</evidence>
<evidence type="ECO:0000256" key="2">
    <source>
        <dbReference type="ARBA" id="ARBA00023033"/>
    </source>
</evidence>
<dbReference type="InterPro" id="IPR002938">
    <property type="entry name" value="FAD-bd"/>
</dbReference>
<dbReference type="EMBL" id="JAODWD010000001">
    <property type="protein sequence ID" value="MCT7657848.1"/>
    <property type="molecule type" value="Genomic_DNA"/>
</dbReference>
<feature type="domain" description="FAD-binding" evidence="3">
    <location>
        <begin position="3"/>
        <end position="334"/>
    </location>
</feature>
<dbReference type="GO" id="GO:0004497">
    <property type="term" value="F:monooxygenase activity"/>
    <property type="evidence" value="ECO:0007669"/>
    <property type="project" value="UniProtKB-KW"/>
</dbReference>
<evidence type="ECO:0000313" key="4">
    <source>
        <dbReference type="EMBL" id="MCT7657848.1"/>
    </source>
</evidence>
<name>A0ABT2M6G1_9MYCO</name>
<evidence type="ECO:0000256" key="1">
    <source>
        <dbReference type="ARBA" id="ARBA00023002"/>
    </source>
</evidence>
<keyword evidence="1" id="KW-0560">Oxidoreductase</keyword>
<dbReference type="PANTHER" id="PTHR13789">
    <property type="entry name" value="MONOOXYGENASE"/>
    <property type="match status" value="1"/>
</dbReference>
<accession>A0ABT2M6G1</accession>
<sequence length="378" mass="40732">MRILVVGAGIGGLFAGIALREAGFDVEICERYPEPRPVGAGLTLWANALKLFRRYGMLDQLLAASGACEHTEFRTATGRTLSRVSLGELVERFGLPTVCVHRHDVSDILLERFGTVGLHLGREVVAVHQDADGVEATFADGKRRRADVLVGADGINSVVRKTLHPQVSPHYDGQTVWRGIVDVGDVPATSFVAFGRGARAGWSPMGRGRVYWFAARFQPAGAPDRGDEMKHDLLQEFGSWAEPLGRIIEATPADAISRSDVFVLPRLPSWVTGRIALLGDAAHAMAPHVAQGACLAVEDAVVLALRLASSHDPHTGLRRYADERRARVGVVIDEARSVGRLAAMNGPISSRLRDAAMRLTPSRAMVAGFARPAGYEVT</sequence>
<comment type="caution">
    <text evidence="4">The sequence shown here is derived from an EMBL/GenBank/DDBJ whole genome shotgun (WGS) entry which is preliminary data.</text>
</comment>
<dbReference type="InterPro" id="IPR050493">
    <property type="entry name" value="FAD-dep_Monooxygenase_BioMet"/>
</dbReference>
<dbReference type="Proteomes" id="UP001206639">
    <property type="component" value="Unassembled WGS sequence"/>
</dbReference>
<dbReference type="InterPro" id="IPR036188">
    <property type="entry name" value="FAD/NAD-bd_sf"/>
</dbReference>
<dbReference type="Gene3D" id="3.50.50.60">
    <property type="entry name" value="FAD/NAD(P)-binding domain"/>
    <property type="match status" value="1"/>
</dbReference>
<dbReference type="Pfam" id="PF01494">
    <property type="entry name" value="FAD_binding_3"/>
    <property type="match status" value="1"/>
</dbReference>
<organism evidence="4 5">
    <name type="scientific">Mycobacterium deserti</name>
    <dbReference type="NCBI Taxonomy" id="2978347"/>
    <lineage>
        <taxon>Bacteria</taxon>
        <taxon>Bacillati</taxon>
        <taxon>Actinomycetota</taxon>
        <taxon>Actinomycetes</taxon>
        <taxon>Mycobacteriales</taxon>
        <taxon>Mycobacteriaceae</taxon>
        <taxon>Mycobacterium</taxon>
    </lineage>
</organism>
<dbReference type="SUPFAM" id="SSF51905">
    <property type="entry name" value="FAD/NAD(P)-binding domain"/>
    <property type="match status" value="1"/>
</dbReference>
<evidence type="ECO:0000259" key="3">
    <source>
        <dbReference type="Pfam" id="PF01494"/>
    </source>
</evidence>
<keyword evidence="5" id="KW-1185">Reference proteome</keyword>
<dbReference type="PRINTS" id="PR00420">
    <property type="entry name" value="RNGMNOXGNASE"/>
</dbReference>
<keyword evidence="2 4" id="KW-0503">Monooxygenase</keyword>